<evidence type="ECO:0000313" key="3">
    <source>
        <dbReference type="Proteomes" id="UP001352852"/>
    </source>
</evidence>
<feature type="region of interest" description="Disordered" evidence="1">
    <location>
        <begin position="1"/>
        <end position="40"/>
    </location>
</feature>
<gene>
    <name evidence="2" type="ORF">CHARACLAT_031436</name>
</gene>
<reference evidence="2 3" key="1">
    <citation type="submission" date="2021-06" db="EMBL/GenBank/DDBJ databases">
        <authorList>
            <person name="Palmer J.M."/>
        </authorList>
    </citation>
    <scope>NUCLEOTIDE SEQUENCE [LARGE SCALE GENOMIC DNA]</scope>
    <source>
        <strain evidence="2 3">CL_MEX2019</strain>
        <tissue evidence="2">Muscle</tissue>
    </source>
</reference>
<accession>A0ABU7D440</accession>
<sequence length="127" mass="14319">GQQSGERRDQSFPGEQEDLSGSCGSSNRHQPEPDLPLVAAARLRPQRAEEEGVLPLVHSGENHTRYTKLLKSLKRMAQISHESREEMLRKCDIIVEAGFDSRLFQGSISLESLVSAWMQFLMTLLVR</sequence>
<organism evidence="2 3">
    <name type="scientific">Characodon lateralis</name>
    <dbReference type="NCBI Taxonomy" id="208331"/>
    <lineage>
        <taxon>Eukaryota</taxon>
        <taxon>Metazoa</taxon>
        <taxon>Chordata</taxon>
        <taxon>Craniata</taxon>
        <taxon>Vertebrata</taxon>
        <taxon>Euteleostomi</taxon>
        <taxon>Actinopterygii</taxon>
        <taxon>Neopterygii</taxon>
        <taxon>Teleostei</taxon>
        <taxon>Neoteleostei</taxon>
        <taxon>Acanthomorphata</taxon>
        <taxon>Ovalentaria</taxon>
        <taxon>Atherinomorphae</taxon>
        <taxon>Cyprinodontiformes</taxon>
        <taxon>Goodeidae</taxon>
        <taxon>Characodon</taxon>
    </lineage>
</organism>
<dbReference type="EMBL" id="JAHUTJ010013274">
    <property type="protein sequence ID" value="MED6269270.1"/>
    <property type="molecule type" value="Genomic_DNA"/>
</dbReference>
<dbReference type="Proteomes" id="UP001352852">
    <property type="component" value="Unassembled WGS sequence"/>
</dbReference>
<comment type="caution">
    <text evidence="2">The sequence shown here is derived from an EMBL/GenBank/DDBJ whole genome shotgun (WGS) entry which is preliminary data.</text>
</comment>
<evidence type="ECO:0000256" key="1">
    <source>
        <dbReference type="SAM" id="MobiDB-lite"/>
    </source>
</evidence>
<proteinExistence type="predicted"/>
<name>A0ABU7D440_9TELE</name>
<evidence type="ECO:0000313" key="2">
    <source>
        <dbReference type="EMBL" id="MED6269270.1"/>
    </source>
</evidence>
<keyword evidence="3" id="KW-1185">Reference proteome</keyword>
<feature type="non-terminal residue" evidence="2">
    <location>
        <position position="1"/>
    </location>
</feature>
<feature type="compositionally biased region" description="Basic and acidic residues" evidence="1">
    <location>
        <begin position="1"/>
        <end position="10"/>
    </location>
</feature>
<protein>
    <submittedName>
        <fullName evidence="2">Uncharacterized protein</fullName>
    </submittedName>
</protein>